<proteinExistence type="inferred from homology"/>
<evidence type="ECO:0000256" key="2">
    <source>
        <dbReference type="ARBA" id="ARBA00012118"/>
    </source>
</evidence>
<dbReference type="AlphaFoldDB" id="A0A9D1DTE2"/>
<sequence>MAKFHFRYGAMNAGKSTILLQTAYNYEEKGKNIVLLKPSIDTKGDEKIVSRIGLERKVDYLIGENDSIISKLENIICSLSCILVDEAQFLKRKQVDELFYISKIMDIPVIAFGLRTDFKTNGFEGADRLLELVDSIEEMPTICRCGKKARFNARKINNDFIFDGDSIVIDNDSNVSYESLCGTCYIKEKIKKIKKPF</sequence>
<dbReference type="InterPro" id="IPR001267">
    <property type="entry name" value="Thymidine_kinase"/>
</dbReference>
<keyword evidence="6 10" id="KW-0418">Kinase</keyword>
<evidence type="ECO:0000256" key="4">
    <source>
        <dbReference type="ARBA" id="ARBA00022679"/>
    </source>
</evidence>
<keyword evidence="4 10" id="KW-0808">Transferase</keyword>
<evidence type="ECO:0000256" key="10">
    <source>
        <dbReference type="RuleBase" id="RU000544"/>
    </source>
</evidence>
<accession>A0A9D1DTE2</accession>
<dbReference type="PIRSF" id="PIRSF035805">
    <property type="entry name" value="TK_cell"/>
    <property type="match status" value="1"/>
</dbReference>
<reference evidence="12" key="2">
    <citation type="journal article" date="2021" name="PeerJ">
        <title>Extensive microbial diversity within the chicken gut microbiome revealed by metagenomics and culture.</title>
        <authorList>
            <person name="Gilroy R."/>
            <person name="Ravi A."/>
            <person name="Getino M."/>
            <person name="Pursley I."/>
            <person name="Horton D.L."/>
            <person name="Alikhan N.F."/>
            <person name="Baker D."/>
            <person name="Gharbi K."/>
            <person name="Hall N."/>
            <person name="Watson M."/>
            <person name="Adriaenssens E.M."/>
            <person name="Foster-Nyarko E."/>
            <person name="Jarju S."/>
            <person name="Secka A."/>
            <person name="Antonio M."/>
            <person name="Oren A."/>
            <person name="Chaudhuri R.R."/>
            <person name="La Ragione R."/>
            <person name="Hildebrand F."/>
            <person name="Pallen M.J."/>
        </authorList>
    </citation>
    <scope>NUCLEOTIDE SEQUENCE</scope>
    <source>
        <strain evidence="12">CHK184-20233</strain>
    </source>
</reference>
<dbReference type="PANTHER" id="PTHR11441">
    <property type="entry name" value="THYMIDINE KINASE"/>
    <property type="match status" value="1"/>
</dbReference>
<reference evidence="12" key="1">
    <citation type="submission" date="2020-10" db="EMBL/GenBank/DDBJ databases">
        <authorList>
            <person name="Gilroy R."/>
        </authorList>
    </citation>
    <scope>NUCLEOTIDE SEQUENCE</scope>
    <source>
        <strain evidence="12">CHK184-20233</strain>
    </source>
</reference>
<evidence type="ECO:0000313" key="12">
    <source>
        <dbReference type="EMBL" id="HIR58692.1"/>
    </source>
</evidence>
<dbReference type="GO" id="GO:0071897">
    <property type="term" value="P:DNA biosynthetic process"/>
    <property type="evidence" value="ECO:0007669"/>
    <property type="project" value="UniProtKB-KW"/>
</dbReference>
<dbReference type="Pfam" id="PF00265">
    <property type="entry name" value="TK"/>
    <property type="match status" value="1"/>
</dbReference>
<evidence type="ECO:0000256" key="1">
    <source>
        <dbReference type="ARBA" id="ARBA00007587"/>
    </source>
</evidence>
<dbReference type="Gene3D" id="3.40.50.300">
    <property type="entry name" value="P-loop containing nucleotide triphosphate hydrolases"/>
    <property type="match status" value="1"/>
</dbReference>
<dbReference type="GO" id="GO:0005524">
    <property type="term" value="F:ATP binding"/>
    <property type="evidence" value="ECO:0007669"/>
    <property type="project" value="UniProtKB-KW"/>
</dbReference>
<evidence type="ECO:0000256" key="5">
    <source>
        <dbReference type="ARBA" id="ARBA00022741"/>
    </source>
</evidence>
<dbReference type="Proteomes" id="UP000824232">
    <property type="component" value="Unassembled WGS sequence"/>
</dbReference>
<comment type="catalytic activity">
    <reaction evidence="10">
        <text>thymidine + ATP = dTMP + ADP + H(+)</text>
        <dbReference type="Rhea" id="RHEA:19129"/>
        <dbReference type="ChEBI" id="CHEBI:15378"/>
        <dbReference type="ChEBI" id="CHEBI:17748"/>
        <dbReference type="ChEBI" id="CHEBI:30616"/>
        <dbReference type="ChEBI" id="CHEBI:63528"/>
        <dbReference type="ChEBI" id="CHEBI:456216"/>
        <dbReference type="EC" id="2.7.1.21"/>
    </reaction>
</comment>
<dbReference type="EMBL" id="DVHC01000016">
    <property type="protein sequence ID" value="HIR58692.1"/>
    <property type="molecule type" value="Genomic_DNA"/>
</dbReference>
<dbReference type="NCBIfam" id="NF003300">
    <property type="entry name" value="PRK04296.1-5"/>
    <property type="match status" value="1"/>
</dbReference>
<keyword evidence="3 10" id="KW-0237">DNA synthesis</keyword>
<gene>
    <name evidence="12" type="ORF">IAB38_01440</name>
</gene>
<dbReference type="PANTHER" id="PTHR11441:SF0">
    <property type="entry name" value="THYMIDINE KINASE, CYTOSOLIC"/>
    <property type="match status" value="1"/>
</dbReference>
<comment type="similarity">
    <text evidence="1 11">Belongs to the thymidine kinase family.</text>
</comment>
<evidence type="ECO:0000256" key="6">
    <source>
        <dbReference type="ARBA" id="ARBA00022777"/>
    </source>
</evidence>
<dbReference type="SUPFAM" id="SSF57716">
    <property type="entry name" value="Glucocorticoid receptor-like (DNA-binding domain)"/>
    <property type="match status" value="1"/>
</dbReference>
<dbReference type="GO" id="GO:0005829">
    <property type="term" value="C:cytosol"/>
    <property type="evidence" value="ECO:0007669"/>
    <property type="project" value="TreeGrafter"/>
</dbReference>
<dbReference type="GO" id="GO:0046104">
    <property type="term" value="P:thymidine metabolic process"/>
    <property type="evidence" value="ECO:0007669"/>
    <property type="project" value="TreeGrafter"/>
</dbReference>
<dbReference type="SUPFAM" id="SSF52540">
    <property type="entry name" value="P-loop containing nucleoside triphosphate hydrolases"/>
    <property type="match status" value="1"/>
</dbReference>
<comment type="caution">
    <text evidence="12">The sequence shown here is derived from an EMBL/GenBank/DDBJ whole genome shotgun (WGS) entry which is preliminary data.</text>
</comment>
<dbReference type="GO" id="GO:0004797">
    <property type="term" value="F:thymidine kinase activity"/>
    <property type="evidence" value="ECO:0007669"/>
    <property type="project" value="UniProtKB-EC"/>
</dbReference>
<name>A0A9D1DTE2_9FIRM</name>
<dbReference type="InterPro" id="IPR027417">
    <property type="entry name" value="P-loop_NTPase"/>
</dbReference>
<dbReference type="EC" id="2.7.1.21" evidence="2 10"/>
<feature type="active site" description="Proton acceptor" evidence="8">
    <location>
        <position position="86"/>
    </location>
</feature>
<evidence type="ECO:0000313" key="13">
    <source>
        <dbReference type="Proteomes" id="UP000824232"/>
    </source>
</evidence>
<organism evidence="12 13">
    <name type="scientific">Candidatus Onthousia excrementipullorum</name>
    <dbReference type="NCBI Taxonomy" id="2840884"/>
    <lineage>
        <taxon>Bacteria</taxon>
        <taxon>Bacillati</taxon>
        <taxon>Bacillota</taxon>
        <taxon>Bacilli</taxon>
        <taxon>Candidatus Onthousia</taxon>
    </lineage>
</organism>
<keyword evidence="5 10" id="KW-0547">Nucleotide-binding</keyword>
<evidence type="ECO:0000256" key="9">
    <source>
        <dbReference type="PIRSR" id="PIRSR035805-2"/>
    </source>
</evidence>
<evidence type="ECO:0000256" key="3">
    <source>
        <dbReference type="ARBA" id="ARBA00022634"/>
    </source>
</evidence>
<evidence type="ECO:0000256" key="8">
    <source>
        <dbReference type="PIRSR" id="PIRSR035805-1"/>
    </source>
</evidence>
<evidence type="ECO:0000256" key="11">
    <source>
        <dbReference type="RuleBase" id="RU004165"/>
    </source>
</evidence>
<keyword evidence="7 10" id="KW-0067">ATP-binding</keyword>
<protein>
    <recommendedName>
        <fullName evidence="2 10">Thymidine kinase</fullName>
        <ecNumber evidence="2 10">2.7.1.21</ecNumber>
    </recommendedName>
</protein>
<feature type="binding site" evidence="9">
    <location>
        <position position="177"/>
    </location>
    <ligand>
        <name>substrate</name>
    </ligand>
</feature>
<evidence type="ECO:0000256" key="7">
    <source>
        <dbReference type="ARBA" id="ARBA00022840"/>
    </source>
</evidence>